<feature type="region of interest" description="Disordered" evidence="1">
    <location>
        <begin position="391"/>
        <end position="418"/>
    </location>
</feature>
<protein>
    <submittedName>
        <fullName evidence="2">Uncharacterized protein</fullName>
    </submittedName>
</protein>
<sequence length="1197" mass="131904">MQGKQKALKRDTGSHLTSILSTTLIPSSRNRVERVIPPMPSSTRACEGSVVSGSSSYPPTKRRKRQPESESGSEDSDEEEGTEVEDASGKLLSIKDDFAASLAHESFAFDGEFAFSRRFGICNAPNACLSIRGVGLVGSPLTEREVRFALAHAPFVLVGAATWELPSDQFSLGNPDFDGWVQTTVGAAATKTLEIGTTVTPTFALQKLVIHGPNSTPVGDEFDDPKIGELVVVLPSAFEGAALQLRWDSQSRSLNLGPESAVSTSVIAAYSGVEHTMSSVTIGFRVSLVYSIIQPAVDAADHLRPTLPDLTRPAHAIRHVLRSWKDHLDEAPEFIAALLHREYDVTSSFGEDSLTGRDALLLSQLRPLAHDLGFRIHFAHVQTTVRVQAHASGYSTESDSDSDEEEEIAEDEFEDDDDDDEHVADFVVLRIMELGGMPVSVDLDLGAADFVNGSVDDGEPNNVAFERHATVRTGDTDQKRVLFLRKKSKTTDFLPPVYKRLALLIWPQNTDLDVSIGVGDVYDYALDALRSSLSLLPTTDEQKIMQRLLICCRLYPREPMRRQVLDVLRACAGRWNDPQPFLQALVACGVDRDVSLLEWPAFVSAYKAFGWDALEDFCQAVIKNDPSNLRHWKFLADIECLGAQGTDLLRVAGWCRRATSDMLHSLGPLDASQIPWLLLVATRYGGLFFQQTIYPQISRQKVDPWTFLFPLFIQLHSQARCGLVPHPQAIHVIIAPWVKHFASTLPAFPTTQAADGRKLMHTNTILHVLRLCVETEDNEVLCVDLASKMGMATITGDHPREYPPWRYFVELIEPVAQLVQSTPNPLASAALELFFVNSVKALLSRKTKTPGPTGFPIIPCPIREERHKRVLILAVQHAGNPAKCFDAQFLSYCDITTLQDLAKAFAVAIPVSPICGDAAWLLASAAINKFDPASLVKSATVARGGVPPADYMMSFMRFCVQLNAQPEELCRKLLRRFVEVPDDSTGKRHRSDALLPFLAKLACFLREDRGVGWVEPFRGFAARIMILTAFADEDMPTRPTNVGTTMKQLSAIGCKKDNCADCRRLRQFVLSPSGETQLKFSTTSTHLSKQISGPRGPLYDGIGGSAGASRYTVTRSSSVASLCQWNDASERGKRHLESLGDQNDQRTALGAEFERVYQRIWGEKCRPLPLADSQIINGRKRVAQDELSSAAKKARSD</sequence>
<feature type="compositionally biased region" description="Low complexity" evidence="1">
    <location>
        <begin position="14"/>
        <end position="28"/>
    </location>
</feature>
<feature type="compositionally biased region" description="Acidic residues" evidence="1">
    <location>
        <begin position="71"/>
        <end position="86"/>
    </location>
</feature>
<dbReference type="PANTHER" id="PTHR33099:SF13">
    <property type="entry name" value="F-BOX DOMAIN-CONTAINING PROTEIN-RELATED"/>
    <property type="match status" value="1"/>
</dbReference>
<evidence type="ECO:0000313" key="2">
    <source>
        <dbReference type="EMBL" id="GAT61207.1"/>
    </source>
</evidence>
<gene>
    <name evidence="2" type="ORF">MCHLO_17256</name>
</gene>
<keyword evidence="3" id="KW-1185">Reference proteome</keyword>
<dbReference type="Proteomes" id="UP000815677">
    <property type="component" value="Unassembled WGS sequence"/>
</dbReference>
<name>A0ABQ0ME60_MYCCL</name>
<feature type="compositionally biased region" description="Acidic residues" evidence="1">
    <location>
        <begin position="398"/>
        <end position="418"/>
    </location>
</feature>
<evidence type="ECO:0000256" key="1">
    <source>
        <dbReference type="SAM" id="MobiDB-lite"/>
    </source>
</evidence>
<organism evidence="2 3">
    <name type="scientific">Mycena chlorophos</name>
    <name type="common">Agaric fungus</name>
    <name type="synonym">Agaricus chlorophos</name>
    <dbReference type="NCBI Taxonomy" id="658473"/>
    <lineage>
        <taxon>Eukaryota</taxon>
        <taxon>Fungi</taxon>
        <taxon>Dikarya</taxon>
        <taxon>Basidiomycota</taxon>
        <taxon>Agaricomycotina</taxon>
        <taxon>Agaricomycetes</taxon>
        <taxon>Agaricomycetidae</taxon>
        <taxon>Agaricales</taxon>
        <taxon>Marasmiineae</taxon>
        <taxon>Mycenaceae</taxon>
        <taxon>Mycena</taxon>
    </lineage>
</organism>
<feature type="region of interest" description="Disordered" evidence="1">
    <location>
        <begin position="1"/>
        <end position="88"/>
    </location>
</feature>
<dbReference type="EMBL" id="DF850010">
    <property type="protein sequence ID" value="GAT61207.1"/>
    <property type="molecule type" value="Genomic_DNA"/>
</dbReference>
<accession>A0ABQ0ME60</accession>
<evidence type="ECO:0000313" key="3">
    <source>
        <dbReference type="Proteomes" id="UP000815677"/>
    </source>
</evidence>
<dbReference type="PANTHER" id="PTHR33099">
    <property type="entry name" value="FE2OG DIOXYGENASE DOMAIN-CONTAINING PROTEIN"/>
    <property type="match status" value="1"/>
</dbReference>
<reference evidence="2" key="1">
    <citation type="submission" date="2014-09" db="EMBL/GenBank/DDBJ databases">
        <title>Genome sequence of the luminous mushroom Mycena chlorophos for searching fungal bioluminescence genes.</title>
        <authorList>
            <person name="Tanaka Y."/>
            <person name="Kasuga D."/>
            <person name="Oba Y."/>
            <person name="Hase S."/>
            <person name="Sato K."/>
            <person name="Oba Y."/>
            <person name="Sakakibara Y."/>
        </authorList>
    </citation>
    <scope>NUCLEOTIDE SEQUENCE</scope>
</reference>
<proteinExistence type="predicted"/>